<reference evidence="1 2" key="1">
    <citation type="submission" date="2015-08" db="EMBL/GenBank/DDBJ databases">
        <title>Next Generation Sequencing and Analysis of the Genome of Puccinia sorghi L Schw, the Causal Agent of Maize Common Rust.</title>
        <authorList>
            <person name="Rochi L."/>
            <person name="Burguener G."/>
            <person name="Darino M."/>
            <person name="Turjanski A."/>
            <person name="Kreff E."/>
            <person name="Dieguez M.J."/>
            <person name="Sacco F."/>
        </authorList>
    </citation>
    <scope>NUCLEOTIDE SEQUENCE [LARGE SCALE GENOMIC DNA]</scope>
    <source>
        <strain evidence="1 2">RO10H11247</strain>
    </source>
</reference>
<gene>
    <name evidence="1" type="ORF">VP01_525g5</name>
</gene>
<accession>A0A0L6UMF3</accession>
<evidence type="ECO:0000313" key="1">
    <source>
        <dbReference type="EMBL" id="KNZ49020.1"/>
    </source>
</evidence>
<name>A0A0L6UMF3_9BASI</name>
<dbReference type="EMBL" id="LAVV01010453">
    <property type="protein sequence ID" value="KNZ49020.1"/>
    <property type="molecule type" value="Genomic_DNA"/>
</dbReference>
<organism evidence="1 2">
    <name type="scientific">Puccinia sorghi</name>
    <dbReference type="NCBI Taxonomy" id="27349"/>
    <lineage>
        <taxon>Eukaryota</taxon>
        <taxon>Fungi</taxon>
        <taxon>Dikarya</taxon>
        <taxon>Basidiomycota</taxon>
        <taxon>Pucciniomycotina</taxon>
        <taxon>Pucciniomycetes</taxon>
        <taxon>Pucciniales</taxon>
        <taxon>Pucciniaceae</taxon>
        <taxon>Puccinia</taxon>
    </lineage>
</organism>
<keyword evidence="2" id="KW-1185">Reference proteome</keyword>
<dbReference type="InterPro" id="IPR012337">
    <property type="entry name" value="RNaseH-like_sf"/>
</dbReference>
<dbReference type="SUPFAM" id="SSF53098">
    <property type="entry name" value="Ribonuclease H-like"/>
    <property type="match status" value="1"/>
</dbReference>
<dbReference type="OrthoDB" id="1737128at2759"/>
<evidence type="ECO:0000313" key="2">
    <source>
        <dbReference type="Proteomes" id="UP000037035"/>
    </source>
</evidence>
<comment type="caution">
    <text evidence="1">The sequence shown here is derived from an EMBL/GenBank/DDBJ whole genome shotgun (WGS) entry which is preliminary data.</text>
</comment>
<dbReference type="AlphaFoldDB" id="A0A0L6UMF3"/>
<dbReference type="VEuPathDB" id="FungiDB:VP01_525g5"/>
<proteinExistence type="predicted"/>
<protein>
    <submittedName>
        <fullName evidence="1">Uncharacterized protein</fullName>
    </submittedName>
</protein>
<sequence length="104" mass="12097">MFANGVLFAQYELCAKGILGVEIDVKTQWNSTFKMMRFCLTLQTLYNYFCNKSAKTRPYSLSSAEWDHCRKVMNLLEPLLEATELLCTSKYLVLLVFIVFIQHL</sequence>
<dbReference type="Proteomes" id="UP000037035">
    <property type="component" value="Unassembled WGS sequence"/>
</dbReference>